<protein>
    <submittedName>
        <fullName evidence="8">2OG-Fe(II) oxygenase</fullName>
    </submittedName>
</protein>
<dbReference type="PANTHER" id="PTHR12907:SF26">
    <property type="entry name" value="HIF PROLYL HYDROXYLASE, ISOFORM C"/>
    <property type="match status" value="1"/>
</dbReference>
<sequence>MALSQTWPTGATPASSDAIADALAESGWAVTPGFLTGPEAASLLAEGHALRAGFHRAGIGRGGGHQVAAQVRGDEVLWLDEQTESSAQRRYLDRMAELQAALNQALFLGLFSYETHFAVYPPGAFYKRHLDAFHGSKGRTLSCVLYLNPAWTDADGGHLRLYLDGEHAEPYVDVRPEAGTLVTFLSERFEHEVLPATRERASVTGWYSVRT</sequence>
<dbReference type="PROSITE" id="PS51471">
    <property type="entry name" value="FE2OG_OXY"/>
    <property type="match status" value="1"/>
</dbReference>
<keyword evidence="3" id="KW-0847">Vitamin C</keyword>
<dbReference type="Gene3D" id="2.60.120.620">
    <property type="entry name" value="q2cbj1_9rhob like domain"/>
    <property type="match status" value="1"/>
</dbReference>
<comment type="caution">
    <text evidence="8">The sequence shown here is derived from an EMBL/GenBank/DDBJ whole genome shotgun (WGS) entry which is preliminary data.</text>
</comment>
<keyword evidence="5" id="KW-0560">Oxidoreductase</keyword>
<name>A0A271J5P0_9BACT</name>
<dbReference type="EMBL" id="MQWD01000001">
    <property type="protein sequence ID" value="PAP78851.1"/>
    <property type="molecule type" value="Genomic_DNA"/>
</dbReference>
<organism evidence="8 9">
    <name type="scientific">Rubrivirga marina</name>
    <dbReference type="NCBI Taxonomy" id="1196024"/>
    <lineage>
        <taxon>Bacteria</taxon>
        <taxon>Pseudomonadati</taxon>
        <taxon>Rhodothermota</taxon>
        <taxon>Rhodothermia</taxon>
        <taxon>Rhodothermales</taxon>
        <taxon>Rubricoccaceae</taxon>
        <taxon>Rubrivirga</taxon>
    </lineage>
</organism>
<accession>A0A271J5P0</accession>
<proteinExistence type="predicted"/>
<evidence type="ECO:0000313" key="8">
    <source>
        <dbReference type="EMBL" id="PAP78851.1"/>
    </source>
</evidence>
<evidence type="ECO:0000256" key="6">
    <source>
        <dbReference type="ARBA" id="ARBA00023004"/>
    </source>
</evidence>
<comment type="cofactor">
    <cofactor evidence="1">
        <name>L-ascorbate</name>
        <dbReference type="ChEBI" id="CHEBI:38290"/>
    </cofactor>
</comment>
<evidence type="ECO:0000256" key="3">
    <source>
        <dbReference type="ARBA" id="ARBA00022896"/>
    </source>
</evidence>
<dbReference type="GO" id="GO:0031418">
    <property type="term" value="F:L-ascorbic acid binding"/>
    <property type="evidence" value="ECO:0007669"/>
    <property type="project" value="UniProtKB-KW"/>
</dbReference>
<evidence type="ECO:0000256" key="5">
    <source>
        <dbReference type="ARBA" id="ARBA00023002"/>
    </source>
</evidence>
<reference evidence="8 9" key="1">
    <citation type="submission" date="2016-11" db="EMBL/GenBank/DDBJ databases">
        <title>Study of marine rhodopsin-containing bacteria.</title>
        <authorList>
            <person name="Yoshizawa S."/>
            <person name="Kumagai Y."/>
            <person name="Kogure K."/>
        </authorList>
    </citation>
    <scope>NUCLEOTIDE SEQUENCE [LARGE SCALE GENOMIC DNA]</scope>
    <source>
        <strain evidence="8 9">SAORIC-28</strain>
    </source>
</reference>
<feature type="domain" description="Fe2OG dioxygenase" evidence="7">
    <location>
        <begin position="106"/>
        <end position="209"/>
    </location>
</feature>
<dbReference type="GO" id="GO:0008198">
    <property type="term" value="F:ferrous iron binding"/>
    <property type="evidence" value="ECO:0007669"/>
    <property type="project" value="TreeGrafter"/>
</dbReference>
<evidence type="ECO:0000259" key="7">
    <source>
        <dbReference type="PROSITE" id="PS51471"/>
    </source>
</evidence>
<dbReference type="GO" id="GO:0031543">
    <property type="term" value="F:peptidyl-proline dioxygenase activity"/>
    <property type="evidence" value="ECO:0007669"/>
    <property type="project" value="TreeGrafter"/>
</dbReference>
<dbReference type="Pfam" id="PF13640">
    <property type="entry name" value="2OG-FeII_Oxy_3"/>
    <property type="match status" value="1"/>
</dbReference>
<keyword evidence="6" id="KW-0408">Iron</keyword>
<dbReference type="SMART" id="SM00702">
    <property type="entry name" value="P4Hc"/>
    <property type="match status" value="1"/>
</dbReference>
<evidence type="ECO:0000256" key="1">
    <source>
        <dbReference type="ARBA" id="ARBA00001961"/>
    </source>
</evidence>
<dbReference type="GO" id="GO:0071456">
    <property type="term" value="P:cellular response to hypoxia"/>
    <property type="evidence" value="ECO:0007669"/>
    <property type="project" value="TreeGrafter"/>
</dbReference>
<keyword evidence="2" id="KW-0479">Metal-binding</keyword>
<evidence type="ECO:0000256" key="4">
    <source>
        <dbReference type="ARBA" id="ARBA00022964"/>
    </source>
</evidence>
<dbReference type="InterPro" id="IPR051559">
    <property type="entry name" value="HIF_prolyl_hydroxylases"/>
</dbReference>
<dbReference type="InterPro" id="IPR006620">
    <property type="entry name" value="Pro_4_hyd_alph"/>
</dbReference>
<keyword evidence="4" id="KW-0223">Dioxygenase</keyword>
<dbReference type="PANTHER" id="PTHR12907">
    <property type="entry name" value="EGL NINE HOMOLOG-RELATED"/>
    <property type="match status" value="1"/>
</dbReference>
<dbReference type="InterPro" id="IPR044862">
    <property type="entry name" value="Pro_4_hyd_alph_FE2OG_OXY"/>
</dbReference>
<dbReference type="OrthoDB" id="9783171at2"/>
<dbReference type="AlphaFoldDB" id="A0A271J5P0"/>
<evidence type="ECO:0000313" key="9">
    <source>
        <dbReference type="Proteomes" id="UP000216339"/>
    </source>
</evidence>
<gene>
    <name evidence="8" type="ORF">BSZ37_18105</name>
</gene>
<keyword evidence="9" id="KW-1185">Reference proteome</keyword>
<evidence type="ECO:0000256" key="2">
    <source>
        <dbReference type="ARBA" id="ARBA00022723"/>
    </source>
</evidence>
<dbReference type="Proteomes" id="UP000216339">
    <property type="component" value="Unassembled WGS sequence"/>
</dbReference>
<dbReference type="InterPro" id="IPR005123">
    <property type="entry name" value="Oxoglu/Fe-dep_dioxygenase_dom"/>
</dbReference>